<dbReference type="EMBL" id="CAXHTA020000012">
    <property type="protein sequence ID" value="CAL5225264.1"/>
    <property type="molecule type" value="Genomic_DNA"/>
</dbReference>
<keyword evidence="3" id="KW-1185">Reference proteome</keyword>
<organism evidence="2 3">
    <name type="scientific">Coccomyxa viridis</name>
    <dbReference type="NCBI Taxonomy" id="1274662"/>
    <lineage>
        <taxon>Eukaryota</taxon>
        <taxon>Viridiplantae</taxon>
        <taxon>Chlorophyta</taxon>
        <taxon>core chlorophytes</taxon>
        <taxon>Trebouxiophyceae</taxon>
        <taxon>Trebouxiophyceae incertae sedis</taxon>
        <taxon>Coccomyxaceae</taxon>
        <taxon>Coccomyxa</taxon>
    </lineage>
</organism>
<evidence type="ECO:0000256" key="1">
    <source>
        <dbReference type="SAM" id="MobiDB-lite"/>
    </source>
</evidence>
<sequence length="405" mass="42950">MTLKDFHDKTPGQAPNGLPSKPANMGGCVHDAMDVESVESRFSDMSLSPFGGYGNYAHSDGQLSGSPYKGGNPGMSLSPYSTAGSKSADSWHAQRGYERPLGSYSRPARSDAPHDGDFASTPPPPPPRHSNGWSDERGLAKRSGSRTPDSEGQESSFHYDVQKLPSHEEYSYHNHYVSQTSPDVSAEETWKANGRSESGSGGGRPKLQLQPRSAPLPASGEAGAEPKQAAPSVGAQRPKLQLQPRSKPLESGGSRQSSLFGTARPREEILKDRGVDPVAVDAATPPPPAVAPVALAYSALAAPSAQAAPRQAGSDWQTVGPKRGQHSYDQGPGYLGSGGDLLLSRAAPSMPFYQSSYQPYDNGGYNGGYGQSQGRYSYGHEQHDADEGNPGFPGRRGLPTREDLF</sequence>
<protein>
    <submittedName>
        <fullName evidence="2">G8058 protein</fullName>
    </submittedName>
</protein>
<comment type="caution">
    <text evidence="2">The sequence shown here is derived from an EMBL/GenBank/DDBJ whole genome shotgun (WGS) entry which is preliminary data.</text>
</comment>
<reference evidence="2 3" key="1">
    <citation type="submission" date="2024-06" db="EMBL/GenBank/DDBJ databases">
        <authorList>
            <person name="Kraege A."/>
            <person name="Thomma B."/>
        </authorList>
    </citation>
    <scope>NUCLEOTIDE SEQUENCE [LARGE SCALE GENOMIC DNA]</scope>
</reference>
<evidence type="ECO:0000313" key="2">
    <source>
        <dbReference type="EMBL" id="CAL5225264.1"/>
    </source>
</evidence>
<feature type="compositionally biased region" description="Basic and acidic residues" evidence="1">
    <location>
        <begin position="108"/>
        <end position="117"/>
    </location>
</feature>
<proteinExistence type="predicted"/>
<feature type="region of interest" description="Disordered" evidence="1">
    <location>
        <begin position="1"/>
        <end position="29"/>
    </location>
</feature>
<dbReference type="PANTHER" id="PTHR32091:SF4">
    <property type="entry name" value="OS07G0546100 PROTEIN"/>
    <property type="match status" value="1"/>
</dbReference>
<feature type="compositionally biased region" description="Basic and acidic residues" evidence="1">
    <location>
        <begin position="1"/>
        <end position="10"/>
    </location>
</feature>
<feature type="compositionally biased region" description="Basic and acidic residues" evidence="1">
    <location>
        <begin position="264"/>
        <end position="275"/>
    </location>
</feature>
<evidence type="ECO:0000313" key="3">
    <source>
        <dbReference type="Proteomes" id="UP001497392"/>
    </source>
</evidence>
<name>A0ABP1FZF0_9CHLO</name>
<gene>
    <name evidence="2" type="primary">g8058</name>
    <name evidence="2" type="ORF">VP750_LOCUS6923</name>
</gene>
<feature type="compositionally biased region" description="Low complexity" evidence="1">
    <location>
        <begin position="302"/>
        <end position="312"/>
    </location>
</feature>
<feature type="compositionally biased region" description="Polar residues" evidence="1">
    <location>
        <begin position="78"/>
        <end position="88"/>
    </location>
</feature>
<feature type="region of interest" description="Disordered" evidence="1">
    <location>
        <begin position="302"/>
        <end position="335"/>
    </location>
</feature>
<feature type="region of interest" description="Disordered" evidence="1">
    <location>
        <begin position="361"/>
        <end position="405"/>
    </location>
</feature>
<dbReference type="InterPro" id="IPR010433">
    <property type="entry name" value="EIF-4B_pln"/>
</dbReference>
<dbReference type="Proteomes" id="UP001497392">
    <property type="component" value="Unassembled WGS sequence"/>
</dbReference>
<accession>A0ABP1FZF0</accession>
<dbReference type="PANTHER" id="PTHR32091">
    <property type="entry name" value="EUKARYOTIC TRANSLATION INITIATION FACTOR 4B"/>
    <property type="match status" value="1"/>
</dbReference>
<feature type="region of interest" description="Disordered" evidence="1">
    <location>
        <begin position="44"/>
        <end position="286"/>
    </location>
</feature>